<evidence type="ECO:0000256" key="9">
    <source>
        <dbReference type="ARBA" id="ARBA00022840"/>
    </source>
</evidence>
<evidence type="ECO:0000313" key="17">
    <source>
        <dbReference type="Proteomes" id="UP001344447"/>
    </source>
</evidence>
<dbReference type="CDD" id="cd01168">
    <property type="entry name" value="adenosine_kinase"/>
    <property type="match status" value="1"/>
</dbReference>
<evidence type="ECO:0000313" key="16">
    <source>
        <dbReference type="EMBL" id="KAK5580434.1"/>
    </source>
</evidence>
<dbReference type="EC" id="2.7.1.20" evidence="4 14"/>
<keyword evidence="9 14" id="KW-0067">ATP-binding</keyword>
<evidence type="ECO:0000256" key="8">
    <source>
        <dbReference type="ARBA" id="ARBA00022777"/>
    </source>
</evidence>
<organism evidence="16 17">
    <name type="scientific">Dictyostelium firmibasis</name>
    <dbReference type="NCBI Taxonomy" id="79012"/>
    <lineage>
        <taxon>Eukaryota</taxon>
        <taxon>Amoebozoa</taxon>
        <taxon>Evosea</taxon>
        <taxon>Eumycetozoa</taxon>
        <taxon>Dictyostelia</taxon>
        <taxon>Dictyosteliales</taxon>
        <taxon>Dictyosteliaceae</taxon>
        <taxon>Dictyostelium</taxon>
    </lineage>
</organism>
<evidence type="ECO:0000256" key="3">
    <source>
        <dbReference type="ARBA" id="ARBA00010688"/>
    </source>
</evidence>
<comment type="cofactor">
    <cofactor evidence="1 14">
        <name>Mg(2+)</name>
        <dbReference type="ChEBI" id="CHEBI:18420"/>
    </cofactor>
</comment>
<dbReference type="FunFam" id="3.40.1190.20:FF:000076">
    <property type="entry name" value="Adenosine kinase"/>
    <property type="match status" value="1"/>
</dbReference>
<evidence type="ECO:0000256" key="1">
    <source>
        <dbReference type="ARBA" id="ARBA00001946"/>
    </source>
</evidence>
<evidence type="ECO:0000256" key="2">
    <source>
        <dbReference type="ARBA" id="ARBA00004801"/>
    </source>
</evidence>
<dbReference type="SUPFAM" id="SSF53613">
    <property type="entry name" value="Ribokinase-like"/>
    <property type="match status" value="1"/>
</dbReference>
<evidence type="ECO:0000256" key="5">
    <source>
        <dbReference type="ARBA" id="ARBA00022679"/>
    </source>
</evidence>
<dbReference type="Proteomes" id="UP001344447">
    <property type="component" value="Unassembled WGS sequence"/>
</dbReference>
<dbReference type="PRINTS" id="PR00989">
    <property type="entry name" value="ADENOKINASE"/>
</dbReference>
<evidence type="ECO:0000259" key="15">
    <source>
        <dbReference type="Pfam" id="PF00294"/>
    </source>
</evidence>
<sequence>MSNIKILCAGNPLLDISSHVEMELLDKYELKLGNAILAEDKHLPLYGEIKSGKVEYIPGGAAQNTSRVCQWMLKDKQTVCYTGCVGTDDNATILKTATESNGVVTKYQVDGSAPTGACAVLINNKERSMVTNLGAANKFNISHFQTEEMKAIVNSAQFFYMVGYFLTVSPDSAVHLGKHAAENDKPFLYGLAAPFLIDFFFDKVSELLPYVDIVFANESEAATLGRKMNWGEDLTVIAEKLAAWEKVNTKRTRTVIFTQGPDATLVFQDGVLSKYSPIKVATEDIVDLNAAGDSFCGGFLAAYSKGQDIAKSVEAGHYASWEIIRQNGATIPAGEPKTQF</sequence>
<evidence type="ECO:0000256" key="6">
    <source>
        <dbReference type="ARBA" id="ARBA00022726"/>
    </source>
</evidence>
<dbReference type="AlphaFoldDB" id="A0AAN7TV52"/>
<comment type="function">
    <text evidence="14">ATP dependent phosphorylation of adenosine and other related nucleoside analogs to monophosphate derivatives.</text>
</comment>
<dbReference type="GO" id="GO:0006166">
    <property type="term" value="P:purine ribonucleoside salvage"/>
    <property type="evidence" value="ECO:0007669"/>
    <property type="project" value="UniProtKB-KW"/>
</dbReference>
<keyword evidence="6 14" id="KW-0660">Purine salvage</keyword>
<accession>A0AAN7TV52</accession>
<name>A0AAN7TV52_9MYCE</name>
<comment type="caution">
    <text evidence="16">The sequence shown here is derived from an EMBL/GenBank/DDBJ whole genome shotgun (WGS) entry which is preliminary data.</text>
</comment>
<evidence type="ECO:0000256" key="11">
    <source>
        <dbReference type="ARBA" id="ARBA00051362"/>
    </source>
</evidence>
<keyword evidence="5 14" id="KW-0808">Transferase</keyword>
<evidence type="ECO:0000256" key="12">
    <source>
        <dbReference type="ARBA" id="ARBA00068771"/>
    </source>
</evidence>
<evidence type="ECO:0000256" key="7">
    <source>
        <dbReference type="ARBA" id="ARBA00022741"/>
    </source>
</evidence>
<keyword evidence="8 14" id="KW-0418">Kinase</keyword>
<keyword evidence="17" id="KW-1185">Reference proteome</keyword>
<comment type="pathway">
    <text evidence="2 14">Purine metabolism; AMP biosynthesis via salvage pathway; AMP from adenosine: step 1/1.</text>
</comment>
<dbReference type="PANTHER" id="PTHR45769">
    <property type="entry name" value="ADENOSINE KINASE"/>
    <property type="match status" value="1"/>
</dbReference>
<dbReference type="InterPro" id="IPR001805">
    <property type="entry name" value="Adenokinase"/>
</dbReference>
<keyword evidence="7 14" id="KW-0547">Nucleotide-binding</keyword>
<dbReference type="PANTHER" id="PTHR45769:SF3">
    <property type="entry name" value="ADENOSINE KINASE"/>
    <property type="match status" value="1"/>
</dbReference>
<reference evidence="16 17" key="1">
    <citation type="submission" date="2023-11" db="EMBL/GenBank/DDBJ databases">
        <title>Dfirmibasis_genome.</title>
        <authorList>
            <person name="Edelbroek B."/>
            <person name="Kjellin J."/>
            <person name="Jerlstrom-Hultqvist J."/>
            <person name="Soderbom F."/>
        </authorList>
    </citation>
    <scope>NUCLEOTIDE SEQUENCE [LARGE SCALE GENOMIC DNA]</scope>
    <source>
        <strain evidence="16 17">TNS-C-14</strain>
    </source>
</reference>
<dbReference type="Gene3D" id="3.40.1190.20">
    <property type="match status" value="1"/>
</dbReference>
<evidence type="ECO:0000256" key="13">
    <source>
        <dbReference type="PIRSR" id="PIRSR601805-1"/>
    </source>
</evidence>
<proteinExistence type="inferred from homology"/>
<evidence type="ECO:0000256" key="4">
    <source>
        <dbReference type="ARBA" id="ARBA00012119"/>
    </source>
</evidence>
<feature type="active site" description="Proton acceptor" evidence="13">
    <location>
        <position position="293"/>
    </location>
</feature>
<dbReference type="Gene3D" id="3.30.1110.10">
    <property type="match status" value="1"/>
</dbReference>
<gene>
    <name evidence="16" type="ORF">RB653_000451</name>
</gene>
<dbReference type="GO" id="GO:0005829">
    <property type="term" value="C:cytosol"/>
    <property type="evidence" value="ECO:0007669"/>
    <property type="project" value="TreeGrafter"/>
</dbReference>
<protein>
    <recommendedName>
        <fullName evidence="12 14">Adenosine kinase</fullName>
        <shortName evidence="14">AK</shortName>
        <ecNumber evidence="4 14">2.7.1.20</ecNumber>
    </recommendedName>
    <alternativeName>
        <fullName evidence="14">Adenosine 5'-phosphotransferase</fullName>
    </alternativeName>
</protein>
<dbReference type="InterPro" id="IPR011611">
    <property type="entry name" value="PfkB_dom"/>
</dbReference>
<dbReference type="GO" id="GO:0004001">
    <property type="term" value="F:adenosine kinase activity"/>
    <property type="evidence" value="ECO:0007669"/>
    <property type="project" value="UniProtKB-UniRule"/>
</dbReference>
<comment type="similarity">
    <text evidence="3 14">Belongs to the carbohydrate kinase PfkB family.</text>
</comment>
<comment type="catalytic activity">
    <reaction evidence="11 14">
        <text>adenosine + ATP = AMP + ADP + H(+)</text>
        <dbReference type="Rhea" id="RHEA:20824"/>
        <dbReference type="ChEBI" id="CHEBI:15378"/>
        <dbReference type="ChEBI" id="CHEBI:16335"/>
        <dbReference type="ChEBI" id="CHEBI:30616"/>
        <dbReference type="ChEBI" id="CHEBI:456215"/>
        <dbReference type="ChEBI" id="CHEBI:456216"/>
        <dbReference type="EC" id="2.7.1.20"/>
    </reaction>
</comment>
<dbReference type="Pfam" id="PF00294">
    <property type="entry name" value="PfkB"/>
    <property type="match status" value="1"/>
</dbReference>
<dbReference type="GO" id="GO:0006144">
    <property type="term" value="P:purine nucleobase metabolic process"/>
    <property type="evidence" value="ECO:0007669"/>
    <property type="project" value="TreeGrafter"/>
</dbReference>
<dbReference type="InterPro" id="IPR029056">
    <property type="entry name" value="Ribokinase-like"/>
</dbReference>
<dbReference type="EMBL" id="JAVFKY010000002">
    <property type="protein sequence ID" value="KAK5580434.1"/>
    <property type="molecule type" value="Genomic_DNA"/>
</dbReference>
<keyword evidence="10 14" id="KW-0460">Magnesium</keyword>
<dbReference type="GO" id="GO:0044209">
    <property type="term" value="P:AMP salvage"/>
    <property type="evidence" value="ECO:0007669"/>
    <property type="project" value="UniProtKB-UniRule"/>
</dbReference>
<feature type="domain" description="Carbohydrate kinase PfkB" evidence="15">
    <location>
        <begin position="26"/>
        <end position="332"/>
    </location>
</feature>
<evidence type="ECO:0000256" key="14">
    <source>
        <dbReference type="RuleBase" id="RU368116"/>
    </source>
</evidence>
<evidence type="ECO:0000256" key="10">
    <source>
        <dbReference type="ARBA" id="ARBA00022842"/>
    </source>
</evidence>
<dbReference type="GO" id="GO:0005524">
    <property type="term" value="F:ATP binding"/>
    <property type="evidence" value="ECO:0007669"/>
    <property type="project" value="UniProtKB-UniRule"/>
</dbReference>
<dbReference type="GO" id="GO:0005634">
    <property type="term" value="C:nucleus"/>
    <property type="evidence" value="ECO:0007669"/>
    <property type="project" value="TreeGrafter"/>
</dbReference>